<evidence type="ECO:0000313" key="1">
    <source>
        <dbReference type="EMBL" id="RPA71644.1"/>
    </source>
</evidence>
<reference evidence="1 2" key="1">
    <citation type="journal article" date="2018" name="Nat. Ecol. Evol.">
        <title>Pezizomycetes genomes reveal the molecular basis of ectomycorrhizal truffle lifestyle.</title>
        <authorList>
            <person name="Murat C."/>
            <person name="Payen T."/>
            <person name="Noel B."/>
            <person name="Kuo A."/>
            <person name="Morin E."/>
            <person name="Chen J."/>
            <person name="Kohler A."/>
            <person name="Krizsan K."/>
            <person name="Balestrini R."/>
            <person name="Da Silva C."/>
            <person name="Montanini B."/>
            <person name="Hainaut M."/>
            <person name="Levati E."/>
            <person name="Barry K.W."/>
            <person name="Belfiori B."/>
            <person name="Cichocki N."/>
            <person name="Clum A."/>
            <person name="Dockter R.B."/>
            <person name="Fauchery L."/>
            <person name="Guy J."/>
            <person name="Iotti M."/>
            <person name="Le Tacon F."/>
            <person name="Lindquist E.A."/>
            <person name="Lipzen A."/>
            <person name="Malagnac F."/>
            <person name="Mello A."/>
            <person name="Molinier V."/>
            <person name="Miyauchi S."/>
            <person name="Poulain J."/>
            <person name="Riccioni C."/>
            <person name="Rubini A."/>
            <person name="Sitrit Y."/>
            <person name="Splivallo R."/>
            <person name="Traeger S."/>
            <person name="Wang M."/>
            <person name="Zifcakova L."/>
            <person name="Wipf D."/>
            <person name="Zambonelli A."/>
            <person name="Paolocci F."/>
            <person name="Nowrousian M."/>
            <person name="Ottonello S."/>
            <person name="Baldrian P."/>
            <person name="Spatafora J.W."/>
            <person name="Henrissat B."/>
            <person name="Nagy L.G."/>
            <person name="Aury J.M."/>
            <person name="Wincker P."/>
            <person name="Grigoriev I.V."/>
            <person name="Bonfante P."/>
            <person name="Martin F.M."/>
        </authorList>
    </citation>
    <scope>NUCLEOTIDE SEQUENCE [LARGE SCALE GENOMIC DNA]</scope>
    <source>
        <strain evidence="1 2">RN42</strain>
    </source>
</reference>
<protein>
    <submittedName>
        <fullName evidence="1">Uncharacterized protein</fullName>
    </submittedName>
</protein>
<proteinExistence type="predicted"/>
<keyword evidence="2" id="KW-1185">Reference proteome</keyword>
<accession>A0A3N4HPP8</accession>
<dbReference type="Proteomes" id="UP000275078">
    <property type="component" value="Unassembled WGS sequence"/>
</dbReference>
<evidence type="ECO:0000313" key="2">
    <source>
        <dbReference type="Proteomes" id="UP000275078"/>
    </source>
</evidence>
<sequence length="211" mass="24310">MGGEILINNVTFSKDSPLWSERDEREAHRLLPPSPPIATQGLITPRPASKVTFPPPLDDARMLAIHFWTNMSKDVYFMDRTILEMANFIEEGLALTIRWDLPMYYYNIDFPQVIIPITIGYFVVDIENYFGAFISADPEKVLRILEAHRRIKPSECEGAWDFSGDPYTLDMPSRRCEEDWWGMKGAYVTWSSVGGEPLQTPLERQEALMMQ</sequence>
<gene>
    <name evidence="1" type="ORF">BJ508DRAFT_335835</name>
</gene>
<name>A0A3N4HPP8_ASCIM</name>
<organism evidence="1 2">
    <name type="scientific">Ascobolus immersus RN42</name>
    <dbReference type="NCBI Taxonomy" id="1160509"/>
    <lineage>
        <taxon>Eukaryota</taxon>
        <taxon>Fungi</taxon>
        <taxon>Dikarya</taxon>
        <taxon>Ascomycota</taxon>
        <taxon>Pezizomycotina</taxon>
        <taxon>Pezizomycetes</taxon>
        <taxon>Pezizales</taxon>
        <taxon>Ascobolaceae</taxon>
        <taxon>Ascobolus</taxon>
    </lineage>
</organism>
<dbReference type="EMBL" id="ML119910">
    <property type="protein sequence ID" value="RPA71644.1"/>
    <property type="molecule type" value="Genomic_DNA"/>
</dbReference>
<dbReference type="AlphaFoldDB" id="A0A3N4HPP8"/>